<gene>
    <name evidence="1" type="ORF">QWZ03_14915</name>
</gene>
<organism evidence="1 2">
    <name type="scientific">Chitinimonas viridis</name>
    <dbReference type="NCBI Taxonomy" id="664880"/>
    <lineage>
        <taxon>Bacteria</taxon>
        <taxon>Pseudomonadati</taxon>
        <taxon>Pseudomonadota</taxon>
        <taxon>Betaproteobacteria</taxon>
        <taxon>Neisseriales</taxon>
        <taxon>Chitinibacteraceae</taxon>
        <taxon>Chitinimonas</taxon>
    </lineage>
</organism>
<protein>
    <recommendedName>
        <fullName evidence="3">GspL cytoplasmic actin-ATPase-like domain-containing protein</fullName>
    </recommendedName>
</protein>
<reference evidence="1" key="1">
    <citation type="journal article" date="2014" name="Int. J. Syst. Evol. Microbiol.">
        <title>Complete genome of a new Firmicutes species belonging to the dominant human colonic microbiota ('Ruminococcus bicirculans') reveals two chromosomes and a selective capacity to utilize plant glucans.</title>
        <authorList>
            <consortium name="NISC Comparative Sequencing Program"/>
            <person name="Wegmann U."/>
            <person name="Louis P."/>
            <person name="Goesmann A."/>
            <person name="Henrissat B."/>
            <person name="Duncan S.H."/>
            <person name="Flint H.J."/>
        </authorList>
    </citation>
    <scope>NUCLEOTIDE SEQUENCE</scope>
    <source>
        <strain evidence="1">CECT 7703</strain>
    </source>
</reference>
<sequence>MKLVIVLNAAHLEVSLFRRDWRGWYRAEHATLPWRLDSGEAPLLEQLPGTLRPCLLAWGVPPGCRVLAVPDAASGGLLQAPRSKTLAPPEQEAELLASQLPYPAASLAICSQAGPADQLRLCWIAASELQNLRTTLDKLGMRLQECYPAAQLLAQASPASRNAYWLWCQASQLIVWRCDGAGIPITVASLSTAQTGWPQRLSLLLASLGHGEGAPVLHSGFPAEQQAQLEATLGSRHVLSPQTPPDLSQQVFSHWLAGARGWWQPPSRDWLVSRFTPWAAAVGLLLVAGMGGLHWQQQKLRADTDKLNETADKLQPAHKRLQAKRRELLTLREQLLAAESFARGPALLDALALSTPLLPDGSWLTRYRHDGKQVLIAGEGASQADMQKRLKQLGLAPLDTGKPAPTIDPPKQFSLEFHARKPAQAS</sequence>
<proteinExistence type="predicted"/>
<name>A0ABT8B717_9NEIS</name>
<evidence type="ECO:0000313" key="1">
    <source>
        <dbReference type="EMBL" id="MDN3578057.1"/>
    </source>
</evidence>
<reference evidence="1" key="2">
    <citation type="submission" date="2023-06" db="EMBL/GenBank/DDBJ databases">
        <authorList>
            <person name="Lucena T."/>
            <person name="Sun Q."/>
        </authorList>
    </citation>
    <scope>NUCLEOTIDE SEQUENCE</scope>
    <source>
        <strain evidence="1">CECT 7703</strain>
    </source>
</reference>
<keyword evidence="2" id="KW-1185">Reference proteome</keyword>
<dbReference type="Proteomes" id="UP001180081">
    <property type="component" value="Unassembled WGS sequence"/>
</dbReference>
<evidence type="ECO:0008006" key="3">
    <source>
        <dbReference type="Google" id="ProtNLM"/>
    </source>
</evidence>
<accession>A0ABT8B717</accession>
<dbReference type="RefSeq" id="WP_290333446.1">
    <property type="nucleotide sequence ID" value="NZ_JAUFPU010000018.1"/>
</dbReference>
<evidence type="ECO:0000313" key="2">
    <source>
        <dbReference type="Proteomes" id="UP001180081"/>
    </source>
</evidence>
<dbReference type="EMBL" id="JAUFPU010000018">
    <property type="protein sequence ID" value="MDN3578057.1"/>
    <property type="molecule type" value="Genomic_DNA"/>
</dbReference>
<comment type="caution">
    <text evidence="1">The sequence shown here is derived from an EMBL/GenBank/DDBJ whole genome shotgun (WGS) entry which is preliminary data.</text>
</comment>